<dbReference type="InterPro" id="IPR036236">
    <property type="entry name" value="Znf_C2H2_sf"/>
</dbReference>
<evidence type="ECO:0000256" key="8">
    <source>
        <dbReference type="ARBA" id="ARBA00023125"/>
    </source>
</evidence>
<dbReference type="PANTHER" id="PTHR23235">
    <property type="entry name" value="KRUEPPEL-LIKE TRANSCRIPTION FACTOR"/>
    <property type="match status" value="1"/>
</dbReference>
<feature type="compositionally biased region" description="Basic and acidic residues" evidence="12">
    <location>
        <begin position="118"/>
        <end position="128"/>
    </location>
</feature>
<dbReference type="FunFam" id="3.30.160.60:FF:002343">
    <property type="entry name" value="Zinc finger protein 33A"/>
    <property type="match status" value="1"/>
</dbReference>
<dbReference type="GO" id="GO:0005634">
    <property type="term" value="C:nucleus"/>
    <property type="evidence" value="ECO:0007669"/>
    <property type="project" value="UniProtKB-SubCell"/>
</dbReference>
<evidence type="ECO:0000256" key="3">
    <source>
        <dbReference type="ARBA" id="ARBA00022723"/>
    </source>
</evidence>
<feature type="compositionally biased region" description="Acidic residues" evidence="12">
    <location>
        <begin position="89"/>
        <end position="98"/>
    </location>
</feature>
<evidence type="ECO:0000256" key="7">
    <source>
        <dbReference type="ARBA" id="ARBA00023015"/>
    </source>
</evidence>
<dbReference type="PROSITE" id="PS00028">
    <property type="entry name" value="ZINC_FINGER_C2H2_1"/>
    <property type="match status" value="5"/>
</dbReference>
<keyword evidence="5 11" id="KW-0863">Zinc-finger</keyword>
<sequence>MCMPVTGVPYMLSVQTLNTNTVPLLLTGDGPRASSGSEVTGCSSLLTGLCRTEDLKSEGEDPEERGEPLGLVVSGCYSLRDHGPREVHDDSEDLDEEDVLRGRASRQPRPAVGEDAPEDSRGRDEAEAKCGPNCKPGVWCEDGVESEGTPQNGDERDKGSGTSHKETCRVECPGAGLQNHPLEHVDYGLKCSFCGLTCHFKSNLVRHMRTHTGEKPYQCDNCTQRFAQKSHLVRHMRKHTGEKPYMCDICKELFGQKTDLVRHMRRHTGEKPYQCEICKERFARKSSLVLHMRTHIGDKSFKCDICKKCFTRKHHLKNHIRSHIV</sequence>
<evidence type="ECO:0000313" key="14">
    <source>
        <dbReference type="Proteomes" id="UP000504606"/>
    </source>
</evidence>
<dbReference type="RefSeq" id="XP_052125687.1">
    <property type="nucleotide sequence ID" value="XM_052269727.1"/>
</dbReference>
<dbReference type="AlphaFoldDB" id="A0A9C6WRM4"/>
<dbReference type="GO" id="GO:0000981">
    <property type="term" value="F:DNA-binding transcription factor activity, RNA polymerase II-specific"/>
    <property type="evidence" value="ECO:0007669"/>
    <property type="project" value="TreeGrafter"/>
</dbReference>
<feature type="region of interest" description="Disordered" evidence="12">
    <location>
        <begin position="80"/>
        <end position="129"/>
    </location>
</feature>
<evidence type="ECO:0000256" key="4">
    <source>
        <dbReference type="ARBA" id="ARBA00022737"/>
    </source>
</evidence>
<feature type="region of interest" description="Disordered" evidence="12">
    <location>
        <begin position="141"/>
        <end position="165"/>
    </location>
</feature>
<dbReference type="SMART" id="SM00355">
    <property type="entry name" value="ZnF_C2H2"/>
    <property type="match status" value="5"/>
</dbReference>
<keyword evidence="10" id="KW-0539">Nucleus</keyword>
<dbReference type="FunFam" id="3.30.160.60:FF:001443">
    <property type="entry name" value="Zinc finger protein 668"/>
    <property type="match status" value="1"/>
</dbReference>
<keyword evidence="8" id="KW-0238">DNA-binding</keyword>
<dbReference type="PROSITE" id="PS50157">
    <property type="entry name" value="ZINC_FINGER_C2H2_2"/>
    <property type="match status" value="5"/>
</dbReference>
<dbReference type="OrthoDB" id="6077919at2759"/>
<evidence type="ECO:0000256" key="12">
    <source>
        <dbReference type="SAM" id="MobiDB-lite"/>
    </source>
</evidence>
<organism evidence="14 15">
    <name type="scientific">Frankliniella occidentalis</name>
    <name type="common">Western flower thrips</name>
    <name type="synonym">Euthrips occidentalis</name>
    <dbReference type="NCBI Taxonomy" id="133901"/>
    <lineage>
        <taxon>Eukaryota</taxon>
        <taxon>Metazoa</taxon>
        <taxon>Ecdysozoa</taxon>
        <taxon>Arthropoda</taxon>
        <taxon>Hexapoda</taxon>
        <taxon>Insecta</taxon>
        <taxon>Pterygota</taxon>
        <taxon>Neoptera</taxon>
        <taxon>Paraneoptera</taxon>
        <taxon>Thysanoptera</taxon>
        <taxon>Terebrantia</taxon>
        <taxon>Thripoidea</taxon>
        <taxon>Thripidae</taxon>
        <taxon>Frankliniella</taxon>
    </lineage>
</organism>
<evidence type="ECO:0000256" key="9">
    <source>
        <dbReference type="ARBA" id="ARBA00023163"/>
    </source>
</evidence>
<accession>A0A9C6WRM4</accession>
<dbReference type="GO" id="GO:0000978">
    <property type="term" value="F:RNA polymerase II cis-regulatory region sequence-specific DNA binding"/>
    <property type="evidence" value="ECO:0007669"/>
    <property type="project" value="TreeGrafter"/>
</dbReference>
<evidence type="ECO:0000256" key="11">
    <source>
        <dbReference type="PROSITE-ProRule" id="PRU00042"/>
    </source>
</evidence>
<evidence type="ECO:0000313" key="15">
    <source>
        <dbReference type="RefSeq" id="XP_052125687.1"/>
    </source>
</evidence>
<evidence type="ECO:0000256" key="5">
    <source>
        <dbReference type="ARBA" id="ARBA00022771"/>
    </source>
</evidence>
<evidence type="ECO:0000256" key="10">
    <source>
        <dbReference type="ARBA" id="ARBA00023242"/>
    </source>
</evidence>
<reference evidence="15" key="1">
    <citation type="submission" date="2025-08" db="UniProtKB">
        <authorList>
            <consortium name="RefSeq"/>
        </authorList>
    </citation>
    <scope>IDENTIFICATION</scope>
    <source>
        <tissue evidence="15">Whole organism</tissue>
    </source>
</reference>
<feature type="domain" description="C2H2-type" evidence="13">
    <location>
        <begin position="189"/>
        <end position="216"/>
    </location>
</feature>
<dbReference type="GeneID" id="127749851"/>
<dbReference type="SUPFAM" id="SSF57667">
    <property type="entry name" value="beta-beta-alpha zinc fingers"/>
    <property type="match status" value="3"/>
</dbReference>
<dbReference type="KEGG" id="foc:127749851"/>
<keyword evidence="4" id="KW-0677">Repeat</keyword>
<feature type="domain" description="C2H2-type" evidence="13">
    <location>
        <begin position="245"/>
        <end position="272"/>
    </location>
</feature>
<evidence type="ECO:0000256" key="6">
    <source>
        <dbReference type="ARBA" id="ARBA00022833"/>
    </source>
</evidence>
<feature type="domain" description="C2H2-type" evidence="13">
    <location>
        <begin position="217"/>
        <end position="244"/>
    </location>
</feature>
<keyword evidence="14" id="KW-1185">Reference proteome</keyword>
<dbReference type="PANTHER" id="PTHR23235:SF142">
    <property type="entry name" value="ZINC FINGER PROTEIN 384"/>
    <property type="match status" value="1"/>
</dbReference>
<evidence type="ECO:0000256" key="1">
    <source>
        <dbReference type="ARBA" id="ARBA00004123"/>
    </source>
</evidence>
<keyword evidence="7" id="KW-0805">Transcription regulation</keyword>
<dbReference type="InterPro" id="IPR013087">
    <property type="entry name" value="Znf_C2H2_type"/>
</dbReference>
<feature type="compositionally biased region" description="Basic and acidic residues" evidence="12">
    <location>
        <begin position="153"/>
        <end position="165"/>
    </location>
</feature>
<dbReference type="Gene3D" id="3.30.160.60">
    <property type="entry name" value="Classic Zinc Finger"/>
    <property type="match status" value="5"/>
</dbReference>
<evidence type="ECO:0000256" key="2">
    <source>
        <dbReference type="ARBA" id="ARBA00006991"/>
    </source>
</evidence>
<feature type="domain" description="C2H2-type" evidence="13">
    <location>
        <begin position="301"/>
        <end position="325"/>
    </location>
</feature>
<proteinExistence type="inferred from homology"/>
<dbReference type="GO" id="GO:0008270">
    <property type="term" value="F:zinc ion binding"/>
    <property type="evidence" value="ECO:0007669"/>
    <property type="project" value="UniProtKB-KW"/>
</dbReference>
<feature type="domain" description="C2H2-type" evidence="13">
    <location>
        <begin position="273"/>
        <end position="300"/>
    </location>
</feature>
<keyword evidence="3" id="KW-0479">Metal-binding</keyword>
<dbReference type="FunFam" id="3.30.160.60:FF:000065">
    <property type="entry name" value="B-cell CLL/lymphoma 6, member B"/>
    <property type="match status" value="1"/>
</dbReference>
<dbReference type="FunFam" id="3.30.160.60:FF:001480">
    <property type="entry name" value="Si:cabz01071911.3"/>
    <property type="match status" value="1"/>
</dbReference>
<dbReference type="Proteomes" id="UP000504606">
    <property type="component" value="Unplaced"/>
</dbReference>
<dbReference type="Pfam" id="PF00096">
    <property type="entry name" value="zf-C2H2"/>
    <property type="match status" value="5"/>
</dbReference>
<evidence type="ECO:0000259" key="13">
    <source>
        <dbReference type="PROSITE" id="PS50157"/>
    </source>
</evidence>
<name>A0A9C6WRM4_FRAOC</name>
<keyword evidence="6" id="KW-0862">Zinc</keyword>
<comment type="subcellular location">
    <subcellularLocation>
        <location evidence="1">Nucleus</location>
    </subcellularLocation>
</comment>
<keyword evidence="9" id="KW-0804">Transcription</keyword>
<comment type="similarity">
    <text evidence="2">Belongs to the krueppel C2H2-type zinc-finger protein family.</text>
</comment>
<gene>
    <name evidence="15" type="primary">LOC127749851</name>
</gene>
<protein>
    <submittedName>
        <fullName evidence="15">Zinc finger protein 205-like</fullName>
    </submittedName>
</protein>